<proteinExistence type="predicted"/>
<dbReference type="PANTHER" id="PTHR39200">
    <property type="entry name" value="HYPOTHETICAL EXPORTED PROTEIN"/>
    <property type="match status" value="1"/>
</dbReference>
<dbReference type="Gene3D" id="2.160.20.120">
    <property type="match status" value="1"/>
</dbReference>
<organism evidence="3 4">
    <name type="scientific">Polaribacter atrinae</name>
    <dbReference type="NCBI Taxonomy" id="1333662"/>
    <lineage>
        <taxon>Bacteria</taxon>
        <taxon>Pseudomonadati</taxon>
        <taxon>Bacteroidota</taxon>
        <taxon>Flavobacteriia</taxon>
        <taxon>Flavobacteriales</taxon>
        <taxon>Flavobacteriaceae</taxon>
    </lineage>
</organism>
<dbReference type="AlphaFoldDB" id="A0A176TC92"/>
<evidence type="ECO:0000313" key="3">
    <source>
        <dbReference type="EMBL" id="OAD45163.1"/>
    </source>
</evidence>
<protein>
    <recommendedName>
        <fullName evidence="2">Putative auto-transporter adhesin head GIN domain-containing protein</fullName>
    </recommendedName>
</protein>
<name>A0A176TC92_9FLAO</name>
<dbReference type="Proteomes" id="UP000076923">
    <property type="component" value="Unassembled WGS sequence"/>
</dbReference>
<sequence length="244" mass="25380">MKKKAFLTSLILTITVAVNAQNWFGGSTKIKGNGNVITETRTTADYDGVSVGGSFDVILVKGKEGKITIEGEENIIPYIETEISGDVLKIQYKKNTNISTTQKLTITVPYDDIESVALGGSGTISSTSLIEADNFKVSLGGSGNITLKVAADNVKASIGGSGNVNLEGDSNELTCSIAGSGNISAYGLEVNEVYANVAGSGNIKTTVKSKIKAKLVGSGNIYYKGNPKKVDAKTVGSGDIINKN</sequence>
<keyword evidence="4" id="KW-1185">Reference proteome</keyword>
<feature type="signal peptide" evidence="1">
    <location>
        <begin position="1"/>
        <end position="20"/>
    </location>
</feature>
<reference evidence="3 4" key="1">
    <citation type="submission" date="2016-02" db="EMBL/GenBank/DDBJ databases">
        <title>Draft genome sequence of Polaribacter atrinae KACC17473.</title>
        <authorList>
            <person name="Shin S.-K."/>
            <person name="Yi H."/>
        </authorList>
    </citation>
    <scope>NUCLEOTIDE SEQUENCE [LARGE SCALE GENOMIC DNA]</scope>
    <source>
        <strain evidence="3 4">KACC 17473</strain>
    </source>
</reference>
<evidence type="ECO:0000259" key="2">
    <source>
        <dbReference type="Pfam" id="PF10988"/>
    </source>
</evidence>
<dbReference type="EMBL" id="LVWE01000032">
    <property type="protein sequence ID" value="OAD45163.1"/>
    <property type="molecule type" value="Genomic_DNA"/>
</dbReference>
<accession>A0A176TC92</accession>
<evidence type="ECO:0000256" key="1">
    <source>
        <dbReference type="SAM" id="SignalP"/>
    </source>
</evidence>
<gene>
    <name evidence="3" type="ORF">LPB303_09530</name>
</gene>
<evidence type="ECO:0000313" key="4">
    <source>
        <dbReference type="Proteomes" id="UP000076923"/>
    </source>
</evidence>
<feature type="chain" id="PRO_5008049769" description="Putative auto-transporter adhesin head GIN domain-containing protein" evidence="1">
    <location>
        <begin position="21"/>
        <end position="244"/>
    </location>
</feature>
<dbReference type="STRING" id="1333662.LPB303_09530"/>
<dbReference type="RefSeq" id="WP_068449794.1">
    <property type="nucleotide sequence ID" value="NZ_CP150660.1"/>
</dbReference>
<dbReference type="OrthoDB" id="5585143at2"/>
<comment type="caution">
    <text evidence="3">The sequence shown here is derived from an EMBL/GenBank/DDBJ whole genome shotgun (WGS) entry which is preliminary data.</text>
</comment>
<keyword evidence="1" id="KW-0732">Signal</keyword>
<dbReference type="PANTHER" id="PTHR39200:SF1">
    <property type="entry name" value="AUTO-TRANSPORTER ADHESIN HEAD GIN DOMAIN-CONTAINING PROTEIN-RELATED"/>
    <property type="match status" value="1"/>
</dbReference>
<feature type="domain" description="Putative auto-transporter adhesin head GIN" evidence="2">
    <location>
        <begin position="45"/>
        <end position="227"/>
    </location>
</feature>
<dbReference type="Pfam" id="PF10988">
    <property type="entry name" value="DUF2807"/>
    <property type="match status" value="1"/>
</dbReference>
<dbReference type="InterPro" id="IPR021255">
    <property type="entry name" value="DUF2807"/>
</dbReference>